<dbReference type="Gene3D" id="2.40.10.10">
    <property type="entry name" value="Trypsin-like serine proteases"/>
    <property type="match status" value="2"/>
</dbReference>
<dbReference type="Proteomes" id="UP000007264">
    <property type="component" value="Unassembled WGS sequence"/>
</dbReference>
<dbReference type="InterPro" id="IPR009003">
    <property type="entry name" value="Peptidase_S1_PA"/>
</dbReference>
<feature type="compositionally biased region" description="Low complexity" evidence="1">
    <location>
        <begin position="611"/>
        <end position="620"/>
    </location>
</feature>
<accession>I0ZAM2</accession>
<comment type="caution">
    <text evidence="3">The sequence shown here is derived from an EMBL/GenBank/DDBJ whole genome shotgun (WGS) entry which is preliminary data.</text>
</comment>
<dbReference type="eggNOG" id="ENOG502SBAM">
    <property type="taxonomic scope" value="Eukaryota"/>
</dbReference>
<dbReference type="SUPFAM" id="SSF50494">
    <property type="entry name" value="Trypsin-like serine proteases"/>
    <property type="match status" value="1"/>
</dbReference>
<dbReference type="InterPro" id="IPR001254">
    <property type="entry name" value="Trypsin_dom"/>
</dbReference>
<dbReference type="AlphaFoldDB" id="I0ZAM2"/>
<dbReference type="PANTHER" id="PTHR36234">
    <property type="entry name" value="LYSYL ENDOPEPTIDASE"/>
    <property type="match status" value="1"/>
</dbReference>
<dbReference type="EMBL" id="AGSI01000001">
    <property type="protein sequence ID" value="EIE27691.1"/>
    <property type="molecule type" value="Genomic_DNA"/>
</dbReference>
<dbReference type="GO" id="GO:0006508">
    <property type="term" value="P:proteolysis"/>
    <property type="evidence" value="ECO:0007669"/>
    <property type="project" value="InterPro"/>
</dbReference>
<reference evidence="3 4" key="1">
    <citation type="journal article" date="2012" name="Genome Biol.">
        <title>The genome of the polar eukaryotic microalga coccomyxa subellipsoidea reveals traits of cold adaptation.</title>
        <authorList>
            <person name="Blanc G."/>
            <person name="Agarkova I."/>
            <person name="Grimwood J."/>
            <person name="Kuo A."/>
            <person name="Brueggeman A."/>
            <person name="Dunigan D."/>
            <person name="Gurnon J."/>
            <person name="Ladunga I."/>
            <person name="Lindquist E."/>
            <person name="Lucas S."/>
            <person name="Pangilinan J."/>
            <person name="Proschold T."/>
            <person name="Salamov A."/>
            <person name="Schmutz J."/>
            <person name="Weeks D."/>
            <person name="Yamada T."/>
            <person name="Claverie J.M."/>
            <person name="Grigoriev I."/>
            <person name="Van Etten J."/>
            <person name="Lomsadze A."/>
            <person name="Borodovsky M."/>
        </authorList>
    </citation>
    <scope>NUCLEOTIDE SEQUENCE [LARGE SCALE GENOMIC DNA]</scope>
    <source>
        <strain evidence="3 4">C-169</strain>
    </source>
</reference>
<proteinExistence type="predicted"/>
<dbReference type="InterPro" id="IPR043504">
    <property type="entry name" value="Peptidase_S1_PA_chymotrypsin"/>
</dbReference>
<dbReference type="GeneID" id="17045706"/>
<dbReference type="PANTHER" id="PTHR36234:SF5">
    <property type="entry name" value="LYSYL ENDOPEPTIDASE"/>
    <property type="match status" value="1"/>
</dbReference>
<dbReference type="OrthoDB" id="2333706at2759"/>
<evidence type="ECO:0000259" key="2">
    <source>
        <dbReference type="PROSITE" id="PS50240"/>
    </source>
</evidence>
<keyword evidence="4" id="KW-1185">Reference proteome</keyword>
<protein>
    <recommendedName>
        <fullName evidence="2">Peptidase S1 domain-containing protein</fullName>
    </recommendedName>
</protein>
<evidence type="ECO:0000313" key="4">
    <source>
        <dbReference type="Proteomes" id="UP000007264"/>
    </source>
</evidence>
<dbReference type="KEGG" id="csl:COCSUDRAFT_39286"/>
<feature type="compositionally biased region" description="Low complexity" evidence="1">
    <location>
        <begin position="650"/>
        <end position="667"/>
    </location>
</feature>
<feature type="region of interest" description="Disordered" evidence="1">
    <location>
        <begin position="611"/>
        <end position="675"/>
    </location>
</feature>
<evidence type="ECO:0000313" key="3">
    <source>
        <dbReference type="EMBL" id="EIE27691.1"/>
    </source>
</evidence>
<dbReference type="PROSITE" id="PS50240">
    <property type="entry name" value="TRYPSIN_DOM"/>
    <property type="match status" value="1"/>
</dbReference>
<sequence length="793" mass="83681">MSLLQRKSDVVSSCTPSVLCDSQWDTVNDAVLDIYAVNVQLGAMALCTGTLITAPIGRKFVLTADHCFVGKGLPHKTAINNFEYWILIFNYEQSCGEKETPPIKQVIQGLRLAFYDSKADILLLEISATIPDSFKPYKLGYDGSDNAVPTRAIGIHHPNGNFKRISYANSSGSVTTNFTARRFPVGEIQPSATTHLQVLWSKGATTSGSSGSPLIDMDTGKVVAVLTGGFASCSEPQAPDYYGRLSAAWKNGLEHFLSSAPPDGVLEEVAEILTASSDGGSIVVRTMNSTRSAKHGPGLCFFPHVITFSPQERAKSFTYFLTDPMPFENETITVNITVRGAIPGNLFDVSSYVVLSEISDVFTPTDVFAYKRSIEISMSDEINANISYFVPGNMARFQLIFRLTSSVNQNYLHIHTLKGIAQASTGPWTQYDALELECDDLPCTIPFPGSNGTEPVLFDEYNPEPTMDADPQLAIFSFSPDESLNVQMDICLLDGILIGATVSIYINQQFTWTLSSDPFGDPNCLHIASIAVKGAENYTVVVSDQDSFDAVLPARIVKYLYFDDASGEVLGPAVQGPVTGPAASDVASKAERVALPANSLLPAAAPAPAGALRPAATAHPGSERPYGGSAHAPAPTAHKRAKAPSPSKLPRPLAASLQSAPALAPSRIGAPLPSTPPLKGPVAGPAIAPAAQRLPAPSVATAMPPSPYLVAWARQTDGQWPVTKAESLALAPNNPSMAASATSPAPVVAAARSAVVAPSPRVSTASVSAAAAAPPAVLTTPKRTAILFTGDGN</sequence>
<gene>
    <name evidence="3" type="ORF">COCSUDRAFT_39286</name>
</gene>
<evidence type="ECO:0000256" key="1">
    <source>
        <dbReference type="SAM" id="MobiDB-lite"/>
    </source>
</evidence>
<name>I0ZAM2_COCSC</name>
<dbReference type="Pfam" id="PF00089">
    <property type="entry name" value="Trypsin"/>
    <property type="match status" value="1"/>
</dbReference>
<dbReference type="GO" id="GO:0004252">
    <property type="term" value="F:serine-type endopeptidase activity"/>
    <property type="evidence" value="ECO:0007669"/>
    <property type="project" value="InterPro"/>
</dbReference>
<dbReference type="RefSeq" id="XP_005652235.1">
    <property type="nucleotide sequence ID" value="XM_005652178.1"/>
</dbReference>
<feature type="domain" description="Peptidase S1" evidence="2">
    <location>
        <begin position="1"/>
        <end position="258"/>
    </location>
</feature>
<organism evidence="3 4">
    <name type="scientific">Coccomyxa subellipsoidea (strain C-169)</name>
    <name type="common">Green microalga</name>
    <dbReference type="NCBI Taxonomy" id="574566"/>
    <lineage>
        <taxon>Eukaryota</taxon>
        <taxon>Viridiplantae</taxon>
        <taxon>Chlorophyta</taxon>
        <taxon>core chlorophytes</taxon>
        <taxon>Trebouxiophyceae</taxon>
        <taxon>Trebouxiophyceae incertae sedis</taxon>
        <taxon>Coccomyxaceae</taxon>
        <taxon>Coccomyxa</taxon>
        <taxon>Coccomyxa subellipsoidea</taxon>
    </lineage>
</organism>